<feature type="domain" description="VRR-NUC" evidence="4">
    <location>
        <begin position="1"/>
        <end position="96"/>
    </location>
</feature>
<dbReference type="SMART" id="SM00990">
    <property type="entry name" value="VRR_NUC"/>
    <property type="match status" value="1"/>
</dbReference>
<dbReference type="GO" id="GO:0003676">
    <property type="term" value="F:nucleic acid binding"/>
    <property type="evidence" value="ECO:0007669"/>
    <property type="project" value="InterPro"/>
</dbReference>
<evidence type="ECO:0000259" key="4">
    <source>
        <dbReference type="SMART" id="SM00990"/>
    </source>
</evidence>
<proteinExistence type="predicted"/>
<comment type="cofactor">
    <cofactor evidence="1">
        <name>Mg(2+)</name>
        <dbReference type="ChEBI" id="CHEBI:18420"/>
    </cofactor>
</comment>
<evidence type="ECO:0000256" key="3">
    <source>
        <dbReference type="ARBA" id="ARBA00022801"/>
    </source>
</evidence>
<keyword evidence="3" id="KW-0378">Hydrolase</keyword>
<evidence type="ECO:0000256" key="2">
    <source>
        <dbReference type="ARBA" id="ARBA00022722"/>
    </source>
</evidence>
<name>A0A6J5KL72_9CAUD</name>
<dbReference type="InterPro" id="IPR014883">
    <property type="entry name" value="VRR_NUC"/>
</dbReference>
<dbReference type="Pfam" id="PF08774">
    <property type="entry name" value="VRR_NUC"/>
    <property type="match status" value="1"/>
</dbReference>
<gene>
    <name evidence="5" type="ORF">UFOVP16_23</name>
</gene>
<protein>
    <submittedName>
        <fullName evidence="5">VRR-NUC domain containing protein</fullName>
    </submittedName>
</protein>
<dbReference type="GO" id="GO:0004518">
    <property type="term" value="F:nuclease activity"/>
    <property type="evidence" value="ECO:0007669"/>
    <property type="project" value="UniProtKB-KW"/>
</dbReference>
<keyword evidence="2" id="KW-0540">Nuclease</keyword>
<sequence>MTKGTDLSNAVRLALSGAGHMVFRANVGKVRIADGRWFDTGLPKGFSDLFGHRGSDGRAFYIEIKAVGDRVTQDQAKFLEAMRQCGALSGVARSVDDALSIVS</sequence>
<dbReference type="GO" id="GO:0016788">
    <property type="term" value="F:hydrolase activity, acting on ester bonds"/>
    <property type="evidence" value="ECO:0007669"/>
    <property type="project" value="InterPro"/>
</dbReference>
<evidence type="ECO:0000313" key="5">
    <source>
        <dbReference type="EMBL" id="CAB4121906.1"/>
    </source>
</evidence>
<organism evidence="5">
    <name type="scientific">uncultured Caudovirales phage</name>
    <dbReference type="NCBI Taxonomy" id="2100421"/>
    <lineage>
        <taxon>Viruses</taxon>
        <taxon>Duplodnaviria</taxon>
        <taxon>Heunggongvirae</taxon>
        <taxon>Uroviricota</taxon>
        <taxon>Caudoviricetes</taxon>
        <taxon>Peduoviridae</taxon>
        <taxon>Maltschvirus</taxon>
        <taxon>Maltschvirus maltsch</taxon>
    </lineage>
</organism>
<dbReference type="InterPro" id="IPR011856">
    <property type="entry name" value="tRNA_endonuc-like_dom_sf"/>
</dbReference>
<dbReference type="Gene3D" id="3.40.1350.10">
    <property type="match status" value="1"/>
</dbReference>
<dbReference type="EMBL" id="LR796155">
    <property type="protein sequence ID" value="CAB4121906.1"/>
    <property type="molecule type" value="Genomic_DNA"/>
</dbReference>
<evidence type="ECO:0000256" key="1">
    <source>
        <dbReference type="ARBA" id="ARBA00001946"/>
    </source>
</evidence>
<accession>A0A6J5KL72</accession>
<reference evidence="5" key="1">
    <citation type="submission" date="2020-04" db="EMBL/GenBank/DDBJ databases">
        <authorList>
            <person name="Chiriac C."/>
            <person name="Salcher M."/>
            <person name="Ghai R."/>
            <person name="Kavagutti S V."/>
        </authorList>
    </citation>
    <scope>NUCLEOTIDE SEQUENCE</scope>
</reference>